<gene>
    <name evidence="1" type="ORF">T05_7825</name>
</gene>
<dbReference type="OrthoDB" id="10585181at2759"/>
<proteinExistence type="predicted"/>
<reference evidence="1 2" key="1">
    <citation type="submission" date="2015-01" db="EMBL/GenBank/DDBJ databases">
        <title>Evolution of Trichinella species and genotypes.</title>
        <authorList>
            <person name="Korhonen P.K."/>
            <person name="Edoardo P."/>
            <person name="Giuseppe L.R."/>
            <person name="Gasser R.B."/>
        </authorList>
    </citation>
    <scope>NUCLEOTIDE SEQUENCE [LARGE SCALE GENOMIC DNA]</scope>
    <source>
        <strain evidence="1">ISS417</strain>
    </source>
</reference>
<evidence type="ECO:0000313" key="1">
    <source>
        <dbReference type="EMBL" id="KRX34132.1"/>
    </source>
</evidence>
<dbReference type="EMBL" id="JYDJ01000625">
    <property type="protein sequence ID" value="KRX34132.1"/>
    <property type="molecule type" value="Genomic_DNA"/>
</dbReference>
<accession>A0A0V0T4X2</accession>
<evidence type="ECO:0000313" key="2">
    <source>
        <dbReference type="Proteomes" id="UP000055048"/>
    </source>
</evidence>
<keyword evidence="2" id="KW-1185">Reference proteome</keyword>
<dbReference type="AlphaFoldDB" id="A0A0V0T4X2"/>
<comment type="caution">
    <text evidence="1">The sequence shown here is derived from an EMBL/GenBank/DDBJ whole genome shotgun (WGS) entry which is preliminary data.</text>
</comment>
<sequence length="137" mass="15035">MSSQYSAGTLVWKLFHEYILNEAMGKLQATDILLALKPVKFDGMSSGGLYDQPLTDSGVAMDSASLVGILAFLDGHSFFLFCSHSLPVWRIFPLALLTPHNFEEFTNFPCHIPLNIIARMGSLTVASAIDFEYSGCP</sequence>
<dbReference type="Proteomes" id="UP000055048">
    <property type="component" value="Unassembled WGS sequence"/>
</dbReference>
<organism evidence="1 2">
    <name type="scientific">Trichinella murrelli</name>
    <dbReference type="NCBI Taxonomy" id="144512"/>
    <lineage>
        <taxon>Eukaryota</taxon>
        <taxon>Metazoa</taxon>
        <taxon>Ecdysozoa</taxon>
        <taxon>Nematoda</taxon>
        <taxon>Enoplea</taxon>
        <taxon>Dorylaimia</taxon>
        <taxon>Trichinellida</taxon>
        <taxon>Trichinellidae</taxon>
        <taxon>Trichinella</taxon>
    </lineage>
</organism>
<protein>
    <submittedName>
        <fullName evidence="1">Uncharacterized protein</fullName>
    </submittedName>
</protein>
<name>A0A0V0T4X2_9BILA</name>